<proteinExistence type="inferred from homology"/>
<reference evidence="9 10" key="1">
    <citation type="journal article" date="2018" name="Nat. Ecol. Evol.">
        <title>Pezizomycetes genomes reveal the molecular basis of ectomycorrhizal truffle lifestyle.</title>
        <authorList>
            <person name="Murat C."/>
            <person name="Payen T."/>
            <person name="Noel B."/>
            <person name="Kuo A."/>
            <person name="Morin E."/>
            <person name="Chen J."/>
            <person name="Kohler A."/>
            <person name="Krizsan K."/>
            <person name="Balestrini R."/>
            <person name="Da Silva C."/>
            <person name="Montanini B."/>
            <person name="Hainaut M."/>
            <person name="Levati E."/>
            <person name="Barry K.W."/>
            <person name="Belfiori B."/>
            <person name="Cichocki N."/>
            <person name="Clum A."/>
            <person name="Dockter R.B."/>
            <person name="Fauchery L."/>
            <person name="Guy J."/>
            <person name="Iotti M."/>
            <person name="Le Tacon F."/>
            <person name="Lindquist E.A."/>
            <person name="Lipzen A."/>
            <person name="Malagnac F."/>
            <person name="Mello A."/>
            <person name="Molinier V."/>
            <person name="Miyauchi S."/>
            <person name="Poulain J."/>
            <person name="Riccioni C."/>
            <person name="Rubini A."/>
            <person name="Sitrit Y."/>
            <person name="Splivallo R."/>
            <person name="Traeger S."/>
            <person name="Wang M."/>
            <person name="Zifcakova L."/>
            <person name="Wipf D."/>
            <person name="Zambonelli A."/>
            <person name="Paolocci F."/>
            <person name="Nowrousian M."/>
            <person name="Ottonello S."/>
            <person name="Baldrian P."/>
            <person name="Spatafora J.W."/>
            <person name="Henrissat B."/>
            <person name="Nagy L.G."/>
            <person name="Aury J.M."/>
            <person name="Wincker P."/>
            <person name="Grigoriev I.V."/>
            <person name="Bonfante P."/>
            <person name="Martin F.M."/>
        </authorList>
    </citation>
    <scope>NUCLEOTIDE SEQUENCE [LARGE SCALE GENOMIC DNA]</scope>
    <source>
        <strain evidence="9 10">ATCC MYA-4762</strain>
    </source>
</reference>
<keyword evidence="3" id="KW-0175">Coiled coil</keyword>
<dbReference type="AlphaFoldDB" id="A0A3N4LSF8"/>
<evidence type="ECO:0000256" key="3">
    <source>
        <dbReference type="ARBA" id="ARBA00023054"/>
    </source>
</evidence>
<organism evidence="9 10">
    <name type="scientific">Terfezia boudieri ATCC MYA-4762</name>
    <dbReference type="NCBI Taxonomy" id="1051890"/>
    <lineage>
        <taxon>Eukaryota</taxon>
        <taxon>Fungi</taxon>
        <taxon>Dikarya</taxon>
        <taxon>Ascomycota</taxon>
        <taxon>Pezizomycotina</taxon>
        <taxon>Pezizomycetes</taxon>
        <taxon>Pezizales</taxon>
        <taxon>Pezizaceae</taxon>
        <taxon>Terfezia</taxon>
    </lineage>
</organism>
<evidence type="ECO:0000313" key="9">
    <source>
        <dbReference type="EMBL" id="RPB24172.1"/>
    </source>
</evidence>
<evidence type="ECO:0000259" key="7">
    <source>
        <dbReference type="Pfam" id="PF03914"/>
    </source>
</evidence>
<dbReference type="InterPro" id="IPR011501">
    <property type="entry name" value="Noc3_N"/>
</dbReference>
<gene>
    <name evidence="9" type="ORF">L211DRAFT_857433</name>
</gene>
<evidence type="ECO:0000256" key="4">
    <source>
        <dbReference type="ARBA" id="ARBA00023242"/>
    </source>
</evidence>
<dbReference type="Pfam" id="PF07540">
    <property type="entry name" value="NOC3p"/>
    <property type="match status" value="1"/>
</dbReference>
<feature type="region of interest" description="Disordered" evidence="6">
    <location>
        <begin position="1"/>
        <end position="85"/>
    </location>
</feature>
<dbReference type="EMBL" id="ML121543">
    <property type="protein sequence ID" value="RPB24172.1"/>
    <property type="molecule type" value="Genomic_DNA"/>
</dbReference>
<keyword evidence="5" id="KW-0690">Ribosome biogenesis</keyword>
<dbReference type="GO" id="GO:0042254">
    <property type="term" value="P:ribosome biogenesis"/>
    <property type="evidence" value="ECO:0007669"/>
    <property type="project" value="UniProtKB-KW"/>
</dbReference>
<comment type="function">
    <text evidence="5">Required for synthesis of 60S ribosomal subunits and the transport of pre-ribosomes from the nucleoplasm to the cytoplasm.</text>
</comment>
<dbReference type="GO" id="GO:0006270">
    <property type="term" value="P:DNA replication initiation"/>
    <property type="evidence" value="ECO:0007669"/>
    <property type="project" value="TreeGrafter"/>
</dbReference>
<evidence type="ECO:0000256" key="6">
    <source>
        <dbReference type="SAM" id="MobiDB-lite"/>
    </source>
</evidence>
<protein>
    <recommendedName>
        <fullName evidence="5">Nucleolar complex-associated protein 3</fullName>
    </recommendedName>
</protein>
<comment type="similarity">
    <text evidence="2 5">Belongs to the CBF/MAK21 family.</text>
</comment>
<dbReference type="PIRSF" id="PIRSF028977">
    <property type="entry name" value="Nucleolar_complex_p3"/>
    <property type="match status" value="1"/>
</dbReference>
<feature type="compositionally biased region" description="Polar residues" evidence="6">
    <location>
        <begin position="325"/>
        <end position="334"/>
    </location>
</feature>
<evidence type="ECO:0000313" key="10">
    <source>
        <dbReference type="Proteomes" id="UP000267821"/>
    </source>
</evidence>
<dbReference type="GO" id="GO:0005730">
    <property type="term" value="C:nucleolus"/>
    <property type="evidence" value="ECO:0007669"/>
    <property type="project" value="UniProtKB-SubCell"/>
</dbReference>
<dbReference type="FunCoup" id="A0A3N4LSF8">
    <property type="interactions" value="1091"/>
</dbReference>
<feature type="region of interest" description="Disordered" evidence="6">
    <location>
        <begin position="319"/>
        <end position="360"/>
    </location>
</feature>
<feature type="compositionally biased region" description="Acidic residues" evidence="6">
    <location>
        <begin position="49"/>
        <end position="73"/>
    </location>
</feature>
<dbReference type="Pfam" id="PF03914">
    <property type="entry name" value="CBF"/>
    <property type="match status" value="1"/>
</dbReference>
<dbReference type="PANTHER" id="PTHR14428">
    <property type="entry name" value="NUCLEOLAR COMPLEX PROTEIN 3"/>
    <property type="match status" value="1"/>
</dbReference>
<sequence length="699" mass="78387">MPRSFEKSQKKKERLPIKTREGLIRHVEADLEQKEEEEAGQEEGSRESEGEDEMERVGGDDDEANSEEEDKEDDESKKPLPTKAEQRQQILEAKEELAQIGLSLNEDPEENSHLFRRLRELSYSRLPTIKKLSLATQLSVYKSVIPGYRIRPLTAEEQTAKVTKEVRKLRTYEQALVHSYQQYVEHLSLLSRGGVPKSPNSKTPPRPRTKLDLDLAHLAVTCASSLLHSVPHFNFRTDLLKILIDRLSKRTIDLTHIKARQTIEELFRTDEDGTASLDAVQLLVKMFKARRYNIHESVLNTFLFLRLLTELDVKASQDRVDKPTLDSSSDPNANSKKRKRGGDPKKAFKTKRQKKLEREQSTVLAELKEADAIVSSEEREKMQSETLKLVFSAYFQVLKDRPEGNNLMAATLEGLAKFSHLINIDFFTTLLAALKELIQDAAALASPYFPSMSSQNSSANSQSQTTRESLLCITTAFALLSGQHAPVVPLDLTFFTSHLFTLLSPLSLNPDLEYNHKSLRLPDPSLPHRPSTQISKVNLSTQTSLLIRSLTSVLTPPHPPRPPPSRAAAFTKRLLTFSLLAPEKSSIASLGIIAETARKNRGPAGSAVKNVFRLGEKVGDGRYRVNPLAGSAWEVALLGRHYSPKVRGAVEEVVRGVGGEKLQKNYHRTYSQPEIGLYALSVHIGTPLSPFPPYMYVPT</sequence>
<dbReference type="GO" id="GO:0003682">
    <property type="term" value="F:chromatin binding"/>
    <property type="evidence" value="ECO:0007669"/>
    <property type="project" value="TreeGrafter"/>
</dbReference>
<dbReference type="InterPro" id="IPR005612">
    <property type="entry name" value="CCAAT-binding_factor"/>
</dbReference>
<dbReference type="Proteomes" id="UP000267821">
    <property type="component" value="Unassembled WGS sequence"/>
</dbReference>
<feature type="compositionally biased region" description="Basic and acidic residues" evidence="6">
    <location>
        <begin position="1"/>
        <end position="32"/>
    </location>
</feature>
<feature type="domain" description="CCAAT-binding factor" evidence="7">
    <location>
        <begin position="469"/>
        <end position="647"/>
    </location>
</feature>
<evidence type="ECO:0000256" key="5">
    <source>
        <dbReference type="PIRNR" id="PIRNR028977"/>
    </source>
</evidence>
<keyword evidence="10" id="KW-1185">Reference proteome</keyword>
<name>A0A3N4LSF8_9PEZI</name>
<dbReference type="InParanoid" id="A0A3N4LSF8"/>
<keyword evidence="4" id="KW-0539">Nucleus</keyword>
<evidence type="ECO:0000259" key="8">
    <source>
        <dbReference type="Pfam" id="PF07540"/>
    </source>
</evidence>
<feature type="domain" description="Nucleolar complex-associated protein 3 N-terminal" evidence="8">
    <location>
        <begin position="92"/>
        <end position="183"/>
    </location>
</feature>
<dbReference type="PANTHER" id="PTHR14428:SF5">
    <property type="entry name" value="NUCLEOLAR COMPLEX PROTEIN 3 HOMOLOG"/>
    <property type="match status" value="1"/>
</dbReference>
<dbReference type="InterPro" id="IPR016903">
    <property type="entry name" value="Nucleolar_cplx-assoc_3"/>
</dbReference>
<comment type="subcellular location">
    <subcellularLocation>
        <location evidence="1 5">Nucleus</location>
        <location evidence="1 5">Nucleolus</location>
    </subcellularLocation>
</comment>
<dbReference type="STRING" id="1051890.A0A3N4LSF8"/>
<accession>A0A3N4LSF8</accession>
<evidence type="ECO:0000256" key="1">
    <source>
        <dbReference type="ARBA" id="ARBA00004604"/>
    </source>
</evidence>
<evidence type="ECO:0000256" key="2">
    <source>
        <dbReference type="ARBA" id="ARBA00007797"/>
    </source>
</evidence>
<dbReference type="OrthoDB" id="10263597at2759"/>